<feature type="transmembrane region" description="Helical" evidence="1">
    <location>
        <begin position="40"/>
        <end position="60"/>
    </location>
</feature>
<organism evidence="2 3">
    <name type="scientific">Sulfuriferula plumbiphila</name>
    <dbReference type="NCBI Taxonomy" id="171865"/>
    <lineage>
        <taxon>Bacteria</taxon>
        <taxon>Pseudomonadati</taxon>
        <taxon>Pseudomonadota</taxon>
        <taxon>Betaproteobacteria</taxon>
        <taxon>Nitrosomonadales</taxon>
        <taxon>Sulfuricellaceae</taxon>
        <taxon>Sulfuriferula</taxon>
    </lineage>
</organism>
<keyword evidence="1" id="KW-1133">Transmembrane helix</keyword>
<evidence type="ECO:0000256" key="1">
    <source>
        <dbReference type="SAM" id="Phobius"/>
    </source>
</evidence>
<dbReference type="EMBL" id="BKAD01000030">
    <property type="protein sequence ID" value="GEP31510.1"/>
    <property type="molecule type" value="Genomic_DNA"/>
</dbReference>
<keyword evidence="1" id="KW-0812">Transmembrane</keyword>
<gene>
    <name evidence="2" type="ORF">TPL01_26480</name>
</gene>
<name>A0A512LAK5_9PROT</name>
<accession>A0A512LAK5</accession>
<dbReference type="AlphaFoldDB" id="A0A512LAK5"/>
<dbReference type="RefSeq" id="WP_147074472.1">
    <property type="nucleotide sequence ID" value="NZ_AP021884.1"/>
</dbReference>
<sequence>MTAADTSEQTPAAAPKHRLNHNILGMGLTSLFSGWNHQMATSPNAGFAVAAILALVSALMPGRMRFPPPAAVAADVFPAVKA</sequence>
<evidence type="ECO:0000313" key="3">
    <source>
        <dbReference type="Proteomes" id="UP000321337"/>
    </source>
</evidence>
<keyword evidence="1" id="KW-0472">Membrane</keyword>
<reference evidence="2 3" key="1">
    <citation type="submission" date="2019-07" db="EMBL/GenBank/DDBJ databases">
        <title>Whole genome shotgun sequence of Thiobacillus plumbophilus NBRC 107929.</title>
        <authorList>
            <person name="Hosoyama A."/>
            <person name="Uohara A."/>
            <person name="Ohji S."/>
            <person name="Ichikawa N."/>
        </authorList>
    </citation>
    <scope>NUCLEOTIDE SEQUENCE [LARGE SCALE GENOMIC DNA]</scope>
    <source>
        <strain evidence="2 3">NBRC 107929</strain>
    </source>
</reference>
<protein>
    <submittedName>
        <fullName evidence="2">Uncharacterized protein</fullName>
    </submittedName>
</protein>
<dbReference type="Proteomes" id="UP000321337">
    <property type="component" value="Unassembled WGS sequence"/>
</dbReference>
<evidence type="ECO:0000313" key="2">
    <source>
        <dbReference type="EMBL" id="GEP31510.1"/>
    </source>
</evidence>
<comment type="caution">
    <text evidence="2">The sequence shown here is derived from an EMBL/GenBank/DDBJ whole genome shotgun (WGS) entry which is preliminary data.</text>
</comment>
<keyword evidence="3" id="KW-1185">Reference proteome</keyword>
<proteinExistence type="predicted"/>